<evidence type="ECO:0000256" key="2">
    <source>
        <dbReference type="ARBA" id="ARBA00022692"/>
    </source>
</evidence>
<gene>
    <name evidence="9" type="ORF">EI97DRAFT_494860</name>
</gene>
<dbReference type="GO" id="GO:0016020">
    <property type="term" value="C:membrane"/>
    <property type="evidence" value="ECO:0007669"/>
    <property type="project" value="UniProtKB-SubCell"/>
</dbReference>
<feature type="transmembrane region" description="Helical" evidence="7">
    <location>
        <begin position="207"/>
        <end position="225"/>
    </location>
</feature>
<proteinExistence type="inferred from homology"/>
<evidence type="ECO:0000256" key="7">
    <source>
        <dbReference type="SAM" id="Phobius"/>
    </source>
</evidence>
<sequence>MVTVPIENSGQVGLIVASCISIFIVAVSVALRLVAKSISSGIDYSEYCILAALFFNTALHTCCLLLVTHGGFGLHVVDIFARFGPETVTFFFKGIMAFALLWNATICFSKLSVLLMYTALIPVPAMVKWARAIAALIIAWCLADVMAGFLICRPLARNWDMTIPGKCGSQPKFYFAMGLINIITDIVLIILPMPFLYNLRMATKKKLLAASLLSIGIMTWIITIYRQVVLPSLNFADMTHEGVLATLLSGLEPSIAIVLACLPLLRPLLGRSNKNKPSSYGYGSEGGSGLYSKKPHRSGPFVELDEETSDNDNSSEVRLQPLKGGEPVGNNRHEMDTSTIAVERRWEVTHEVKDPADLRLSNV</sequence>
<dbReference type="GeneID" id="54555583"/>
<keyword evidence="4 7" id="KW-0472">Membrane</keyword>
<organism evidence="9 10">
    <name type="scientific">Westerdykella ornata</name>
    <dbReference type="NCBI Taxonomy" id="318751"/>
    <lineage>
        <taxon>Eukaryota</taxon>
        <taxon>Fungi</taxon>
        <taxon>Dikarya</taxon>
        <taxon>Ascomycota</taxon>
        <taxon>Pezizomycotina</taxon>
        <taxon>Dothideomycetes</taxon>
        <taxon>Pleosporomycetidae</taxon>
        <taxon>Pleosporales</taxon>
        <taxon>Sporormiaceae</taxon>
        <taxon>Westerdykella</taxon>
    </lineage>
</organism>
<feature type="transmembrane region" description="Helical" evidence="7">
    <location>
        <begin position="245"/>
        <end position="265"/>
    </location>
</feature>
<feature type="region of interest" description="Disordered" evidence="6">
    <location>
        <begin position="276"/>
        <end position="334"/>
    </location>
</feature>
<dbReference type="PANTHER" id="PTHR33048">
    <property type="entry name" value="PTH11-LIKE INTEGRAL MEMBRANE PROTEIN (AFU_ORTHOLOGUE AFUA_5G11245)"/>
    <property type="match status" value="1"/>
</dbReference>
<evidence type="ECO:0000256" key="5">
    <source>
        <dbReference type="ARBA" id="ARBA00038359"/>
    </source>
</evidence>
<dbReference type="InterPro" id="IPR049326">
    <property type="entry name" value="Rhodopsin_dom_fungi"/>
</dbReference>
<comment type="subcellular location">
    <subcellularLocation>
        <location evidence="1">Membrane</location>
        <topology evidence="1">Multi-pass membrane protein</topology>
    </subcellularLocation>
</comment>
<dbReference type="Proteomes" id="UP000800097">
    <property type="component" value="Unassembled WGS sequence"/>
</dbReference>
<evidence type="ECO:0000256" key="1">
    <source>
        <dbReference type="ARBA" id="ARBA00004141"/>
    </source>
</evidence>
<feature type="transmembrane region" description="Helical" evidence="7">
    <location>
        <begin position="47"/>
        <end position="70"/>
    </location>
</feature>
<feature type="transmembrane region" description="Helical" evidence="7">
    <location>
        <begin position="129"/>
        <end position="151"/>
    </location>
</feature>
<protein>
    <recommendedName>
        <fullName evidence="8">Rhodopsin domain-containing protein</fullName>
    </recommendedName>
</protein>
<keyword evidence="2 7" id="KW-0812">Transmembrane</keyword>
<dbReference type="RefSeq" id="XP_033652804.1">
    <property type="nucleotide sequence ID" value="XM_033802408.1"/>
</dbReference>
<name>A0A6A6JG72_WESOR</name>
<dbReference type="PANTHER" id="PTHR33048:SF57">
    <property type="entry name" value="INTEGRAL MEMBRANE PROTEIN-RELATED"/>
    <property type="match status" value="1"/>
</dbReference>
<dbReference type="EMBL" id="ML986498">
    <property type="protein sequence ID" value="KAF2275265.1"/>
    <property type="molecule type" value="Genomic_DNA"/>
</dbReference>
<dbReference type="OrthoDB" id="3934549at2759"/>
<comment type="similarity">
    <text evidence="5">Belongs to the SAT4 family.</text>
</comment>
<feature type="transmembrane region" description="Helical" evidence="7">
    <location>
        <begin position="90"/>
        <end position="117"/>
    </location>
</feature>
<evidence type="ECO:0000256" key="4">
    <source>
        <dbReference type="ARBA" id="ARBA00023136"/>
    </source>
</evidence>
<feature type="transmembrane region" description="Helical" evidence="7">
    <location>
        <begin position="173"/>
        <end position="195"/>
    </location>
</feature>
<dbReference type="AlphaFoldDB" id="A0A6A6JG72"/>
<dbReference type="InterPro" id="IPR052337">
    <property type="entry name" value="SAT4-like"/>
</dbReference>
<evidence type="ECO:0000256" key="3">
    <source>
        <dbReference type="ARBA" id="ARBA00022989"/>
    </source>
</evidence>
<evidence type="ECO:0000259" key="8">
    <source>
        <dbReference type="Pfam" id="PF20684"/>
    </source>
</evidence>
<dbReference type="Pfam" id="PF20684">
    <property type="entry name" value="Fung_rhodopsin"/>
    <property type="match status" value="1"/>
</dbReference>
<reference evidence="9" key="1">
    <citation type="journal article" date="2020" name="Stud. Mycol.">
        <title>101 Dothideomycetes genomes: a test case for predicting lifestyles and emergence of pathogens.</title>
        <authorList>
            <person name="Haridas S."/>
            <person name="Albert R."/>
            <person name="Binder M."/>
            <person name="Bloem J."/>
            <person name="Labutti K."/>
            <person name="Salamov A."/>
            <person name="Andreopoulos B."/>
            <person name="Baker S."/>
            <person name="Barry K."/>
            <person name="Bills G."/>
            <person name="Bluhm B."/>
            <person name="Cannon C."/>
            <person name="Castanera R."/>
            <person name="Culley D."/>
            <person name="Daum C."/>
            <person name="Ezra D."/>
            <person name="Gonzalez J."/>
            <person name="Henrissat B."/>
            <person name="Kuo A."/>
            <person name="Liang C."/>
            <person name="Lipzen A."/>
            <person name="Lutzoni F."/>
            <person name="Magnuson J."/>
            <person name="Mondo S."/>
            <person name="Nolan M."/>
            <person name="Ohm R."/>
            <person name="Pangilinan J."/>
            <person name="Park H.-J."/>
            <person name="Ramirez L."/>
            <person name="Alfaro M."/>
            <person name="Sun H."/>
            <person name="Tritt A."/>
            <person name="Yoshinaga Y."/>
            <person name="Zwiers L.-H."/>
            <person name="Turgeon B."/>
            <person name="Goodwin S."/>
            <person name="Spatafora J."/>
            <person name="Crous P."/>
            <person name="Grigoriev I."/>
        </authorList>
    </citation>
    <scope>NUCLEOTIDE SEQUENCE</scope>
    <source>
        <strain evidence="9">CBS 379.55</strain>
    </source>
</reference>
<feature type="transmembrane region" description="Helical" evidence="7">
    <location>
        <begin position="12"/>
        <end position="35"/>
    </location>
</feature>
<evidence type="ECO:0000256" key="6">
    <source>
        <dbReference type="SAM" id="MobiDB-lite"/>
    </source>
</evidence>
<keyword evidence="3 7" id="KW-1133">Transmembrane helix</keyword>
<keyword evidence="10" id="KW-1185">Reference proteome</keyword>
<evidence type="ECO:0000313" key="10">
    <source>
        <dbReference type="Proteomes" id="UP000800097"/>
    </source>
</evidence>
<accession>A0A6A6JG72</accession>
<feature type="domain" description="Rhodopsin" evidence="8">
    <location>
        <begin position="31"/>
        <end position="270"/>
    </location>
</feature>
<evidence type="ECO:0000313" key="9">
    <source>
        <dbReference type="EMBL" id="KAF2275265.1"/>
    </source>
</evidence>